<comment type="caution">
    <text evidence="2">The sequence shown here is derived from an EMBL/GenBank/DDBJ whole genome shotgun (WGS) entry which is preliminary data.</text>
</comment>
<dbReference type="InterPro" id="IPR001387">
    <property type="entry name" value="Cro/C1-type_HTH"/>
</dbReference>
<sequence length="484" mass="52613">MRRSCPFIELGAVTSGHTEIRALAQALGDRLSPCLCGAGRHEDVVAAEAGIMEDRGAGKAAGQPIAHRVRISVGHCPMDNPLGQANRLEKDWGQALRTFRKLTDLSQTKLGELVGLVRPDVSDIERGRRRVTSLEVRQRIATGLGIPPSLRSPRERPTTTPVPALAVAGAGPDEDLLARVTSVVGTTHRVDAPTLDWLDRLLAEHRRAEDVIGSRPLVEVMRRQLNTVVDLYAAARGPLADRVVRLASEHAQFLAWMAQDQGQTAAALAWYDRSHEWALEAGDLNMAATTLSMKAHMAWSGGRGTRCVRLAEAARWSAPGTSLGVQGMAAQMAARGHALGGNADDAERLLDEAQNLIGRAAERPEDEPPWMYFYGEDWFTLQRGMAALHLRNWQTAIDHLTTGLNALPEEYRRDRTWYRSCLAHALAAAGEAPQALSVAVTAVPDASAIGRPHSWNELHTTAAVLLRHGANEGHQLVAALREHD</sequence>
<evidence type="ECO:0000313" key="3">
    <source>
        <dbReference type="Proteomes" id="UP001501115"/>
    </source>
</evidence>
<proteinExistence type="predicted"/>
<evidence type="ECO:0000259" key="1">
    <source>
        <dbReference type="PROSITE" id="PS50943"/>
    </source>
</evidence>
<dbReference type="EMBL" id="BAABET010000003">
    <property type="protein sequence ID" value="GAA4307970.1"/>
    <property type="molecule type" value="Genomic_DNA"/>
</dbReference>
<dbReference type="SMART" id="SM00530">
    <property type="entry name" value="HTH_XRE"/>
    <property type="match status" value="1"/>
</dbReference>
<dbReference type="SUPFAM" id="SSF48452">
    <property type="entry name" value="TPR-like"/>
    <property type="match status" value="1"/>
</dbReference>
<dbReference type="CDD" id="cd00093">
    <property type="entry name" value="HTH_XRE"/>
    <property type="match status" value="1"/>
</dbReference>
<dbReference type="PROSITE" id="PS50943">
    <property type="entry name" value="HTH_CROC1"/>
    <property type="match status" value="1"/>
</dbReference>
<name>A0ABP8FNT2_9ACTN</name>
<dbReference type="SUPFAM" id="SSF47413">
    <property type="entry name" value="lambda repressor-like DNA-binding domains"/>
    <property type="match status" value="1"/>
</dbReference>
<gene>
    <name evidence="2" type="ORF">GCM10023086_26690</name>
</gene>
<dbReference type="Proteomes" id="UP001501115">
    <property type="component" value="Unassembled WGS sequence"/>
</dbReference>
<protein>
    <recommendedName>
        <fullName evidence="1">HTH cro/C1-type domain-containing protein</fullName>
    </recommendedName>
</protein>
<dbReference type="InterPro" id="IPR011990">
    <property type="entry name" value="TPR-like_helical_dom_sf"/>
</dbReference>
<organism evidence="2 3">
    <name type="scientific">Streptomyces venetus</name>
    <dbReference type="NCBI Taxonomy" id="1701086"/>
    <lineage>
        <taxon>Bacteria</taxon>
        <taxon>Bacillati</taxon>
        <taxon>Actinomycetota</taxon>
        <taxon>Actinomycetes</taxon>
        <taxon>Kitasatosporales</taxon>
        <taxon>Streptomycetaceae</taxon>
        <taxon>Streptomyces</taxon>
    </lineage>
</organism>
<feature type="domain" description="HTH cro/C1-type" evidence="1">
    <location>
        <begin position="96"/>
        <end position="151"/>
    </location>
</feature>
<reference evidence="3" key="1">
    <citation type="journal article" date="2019" name="Int. J. Syst. Evol. Microbiol.">
        <title>The Global Catalogue of Microorganisms (GCM) 10K type strain sequencing project: providing services to taxonomists for standard genome sequencing and annotation.</title>
        <authorList>
            <consortium name="The Broad Institute Genomics Platform"/>
            <consortium name="The Broad Institute Genome Sequencing Center for Infectious Disease"/>
            <person name="Wu L."/>
            <person name="Ma J."/>
        </authorList>
    </citation>
    <scope>NUCLEOTIDE SEQUENCE [LARGE SCALE GENOMIC DNA]</scope>
    <source>
        <strain evidence="3">JCM 31290</strain>
    </source>
</reference>
<dbReference type="Gene3D" id="1.10.260.40">
    <property type="entry name" value="lambda repressor-like DNA-binding domains"/>
    <property type="match status" value="1"/>
</dbReference>
<dbReference type="Pfam" id="PF13560">
    <property type="entry name" value="HTH_31"/>
    <property type="match status" value="1"/>
</dbReference>
<keyword evidence="3" id="KW-1185">Reference proteome</keyword>
<evidence type="ECO:0000313" key="2">
    <source>
        <dbReference type="EMBL" id="GAA4307970.1"/>
    </source>
</evidence>
<accession>A0ABP8FNT2</accession>
<dbReference type="InterPro" id="IPR010982">
    <property type="entry name" value="Lambda_DNA-bd_dom_sf"/>
</dbReference>